<evidence type="ECO:0000313" key="2">
    <source>
        <dbReference type="EMBL" id="OEU07472.1"/>
    </source>
</evidence>
<organism evidence="2 3">
    <name type="scientific">Fragilariopsis cylindrus CCMP1102</name>
    <dbReference type="NCBI Taxonomy" id="635003"/>
    <lineage>
        <taxon>Eukaryota</taxon>
        <taxon>Sar</taxon>
        <taxon>Stramenopiles</taxon>
        <taxon>Ochrophyta</taxon>
        <taxon>Bacillariophyta</taxon>
        <taxon>Bacillariophyceae</taxon>
        <taxon>Bacillariophycidae</taxon>
        <taxon>Bacillariales</taxon>
        <taxon>Bacillariaceae</taxon>
        <taxon>Fragilariopsis</taxon>
    </lineage>
</organism>
<proteinExistence type="predicted"/>
<dbReference type="Proteomes" id="UP000095751">
    <property type="component" value="Unassembled WGS sequence"/>
</dbReference>
<evidence type="ECO:0000256" key="1">
    <source>
        <dbReference type="SAM" id="MobiDB-lite"/>
    </source>
</evidence>
<accession>A0A1E7ENE0</accession>
<reference evidence="2 3" key="1">
    <citation type="submission" date="2016-09" db="EMBL/GenBank/DDBJ databases">
        <title>Extensive genetic diversity and differential bi-allelic expression allows diatom success in the polar Southern Ocean.</title>
        <authorList>
            <consortium name="DOE Joint Genome Institute"/>
            <person name="Mock T."/>
            <person name="Otillar R.P."/>
            <person name="Strauss J."/>
            <person name="Dupont C."/>
            <person name="Frickenhaus S."/>
            <person name="Maumus F."/>
            <person name="Mcmullan M."/>
            <person name="Sanges R."/>
            <person name="Schmutz J."/>
            <person name="Toseland A."/>
            <person name="Valas R."/>
            <person name="Veluchamy A."/>
            <person name="Ward B.J."/>
            <person name="Allen A."/>
            <person name="Barry K."/>
            <person name="Falciatore A."/>
            <person name="Ferrante M."/>
            <person name="Fortunato A.E."/>
            <person name="Gloeckner G."/>
            <person name="Gruber A."/>
            <person name="Hipkin R."/>
            <person name="Janech M."/>
            <person name="Kroth P."/>
            <person name="Leese F."/>
            <person name="Lindquist E."/>
            <person name="Lyon B.R."/>
            <person name="Martin J."/>
            <person name="Mayer C."/>
            <person name="Parker M."/>
            <person name="Quesneville H."/>
            <person name="Raymond J."/>
            <person name="Uhlig C."/>
            <person name="Valentin K.U."/>
            <person name="Worden A.Z."/>
            <person name="Armbrust E.V."/>
            <person name="Bowler C."/>
            <person name="Green B."/>
            <person name="Moulton V."/>
            <person name="Van Oosterhout C."/>
            <person name="Grigoriev I."/>
        </authorList>
    </citation>
    <scope>NUCLEOTIDE SEQUENCE [LARGE SCALE GENOMIC DNA]</scope>
    <source>
        <strain evidence="2 3">CCMP1102</strain>
    </source>
</reference>
<dbReference type="AlphaFoldDB" id="A0A1E7ENE0"/>
<dbReference type="KEGG" id="fcy:FRACYDRAFT_250889"/>
<name>A0A1E7ENE0_9STRA</name>
<gene>
    <name evidence="2" type="ORF">FRACYDRAFT_250889</name>
</gene>
<dbReference type="EMBL" id="KV784385">
    <property type="protein sequence ID" value="OEU07472.1"/>
    <property type="molecule type" value="Genomic_DNA"/>
</dbReference>
<keyword evidence="3" id="KW-1185">Reference proteome</keyword>
<evidence type="ECO:0000313" key="3">
    <source>
        <dbReference type="Proteomes" id="UP000095751"/>
    </source>
</evidence>
<sequence>MEQQRLANNSSWQKKGQVTSQIIPPTNPGAYSGTTHNVLEILKAKQLAWKRYKLAQAATKKMIMHAFKDYHFLEFQDDNDIGDIAGYTAIELFERCGRSGDVTALHKLLEQDFNQNEEPQMYYKADK</sequence>
<protein>
    <submittedName>
        <fullName evidence="2">Uncharacterized protein</fullName>
    </submittedName>
</protein>
<feature type="region of interest" description="Disordered" evidence="1">
    <location>
        <begin position="1"/>
        <end position="30"/>
    </location>
</feature>
<feature type="compositionally biased region" description="Polar residues" evidence="1">
    <location>
        <begin position="1"/>
        <end position="24"/>
    </location>
</feature>
<dbReference type="InParanoid" id="A0A1E7ENE0"/>